<feature type="domain" description="Glycosyltransferase RgtA/B/C/D-like" evidence="2">
    <location>
        <begin position="56"/>
        <end position="146"/>
    </location>
</feature>
<keyword evidence="1" id="KW-0812">Transmembrane</keyword>
<keyword evidence="1" id="KW-0472">Membrane</keyword>
<comment type="caution">
    <text evidence="3">The sequence shown here is derived from an EMBL/GenBank/DDBJ whole genome shotgun (WGS) entry which is preliminary data.</text>
</comment>
<dbReference type="AlphaFoldDB" id="A0A0G1UPQ5"/>
<dbReference type="Pfam" id="PF13231">
    <property type="entry name" value="PMT_2"/>
    <property type="match status" value="1"/>
</dbReference>
<dbReference type="Proteomes" id="UP000034661">
    <property type="component" value="Unassembled WGS sequence"/>
</dbReference>
<evidence type="ECO:0000256" key="1">
    <source>
        <dbReference type="SAM" id="Phobius"/>
    </source>
</evidence>
<dbReference type="InterPro" id="IPR038731">
    <property type="entry name" value="RgtA/B/C-like"/>
</dbReference>
<feature type="transmembrane region" description="Helical" evidence="1">
    <location>
        <begin position="129"/>
        <end position="148"/>
    </location>
</feature>
<feature type="transmembrane region" description="Helical" evidence="1">
    <location>
        <begin position="104"/>
        <end position="122"/>
    </location>
</feature>
<feature type="non-terminal residue" evidence="3">
    <location>
        <position position="151"/>
    </location>
</feature>
<keyword evidence="1" id="KW-1133">Transmembrane helix</keyword>
<gene>
    <name evidence="3" type="ORF">UY27_C0004G0001</name>
</gene>
<evidence type="ECO:0000313" key="4">
    <source>
        <dbReference type="Proteomes" id="UP000034661"/>
    </source>
</evidence>
<feature type="transmembrane region" description="Helical" evidence="1">
    <location>
        <begin position="54"/>
        <end position="72"/>
    </location>
</feature>
<sequence>MKFLNRLYKLGSLPLGLYEEEVTNAYVGRFILQNGVDPYGNRFPLLYFDKFGDYPPVLPLYLSGLSTFIFGFTEFAARFSIALIGALTIFPVYGLAFLIFQNKWWGIFAGTIVAILPWHVVLSRTSAEGIIGLAAYALALYLVIQGIFAGR</sequence>
<reference evidence="3 4" key="1">
    <citation type="journal article" date="2015" name="Nature">
        <title>rRNA introns, odd ribosomes, and small enigmatic genomes across a large radiation of phyla.</title>
        <authorList>
            <person name="Brown C.T."/>
            <person name="Hug L.A."/>
            <person name="Thomas B.C."/>
            <person name="Sharon I."/>
            <person name="Castelle C.J."/>
            <person name="Singh A."/>
            <person name="Wilkins M.J."/>
            <person name="Williams K.H."/>
            <person name="Banfield J.F."/>
        </authorList>
    </citation>
    <scope>NUCLEOTIDE SEQUENCE [LARGE SCALE GENOMIC DNA]</scope>
</reference>
<proteinExistence type="predicted"/>
<feature type="transmembrane region" description="Helical" evidence="1">
    <location>
        <begin position="79"/>
        <end position="98"/>
    </location>
</feature>
<name>A0A0G1UPQ5_9BACT</name>
<dbReference type="EMBL" id="LCPJ01000004">
    <property type="protein sequence ID" value="KKU96071.1"/>
    <property type="molecule type" value="Genomic_DNA"/>
</dbReference>
<accession>A0A0G1UPQ5</accession>
<evidence type="ECO:0000313" key="3">
    <source>
        <dbReference type="EMBL" id="KKU96071.1"/>
    </source>
</evidence>
<protein>
    <recommendedName>
        <fullName evidence="2">Glycosyltransferase RgtA/B/C/D-like domain-containing protein</fullName>
    </recommendedName>
</protein>
<evidence type="ECO:0000259" key="2">
    <source>
        <dbReference type="Pfam" id="PF13231"/>
    </source>
</evidence>
<organism evidence="3 4">
    <name type="scientific">Candidatus Gottesmanbacteria bacterium GW2011_GWA1_48_13</name>
    <dbReference type="NCBI Taxonomy" id="1618439"/>
    <lineage>
        <taxon>Bacteria</taxon>
        <taxon>Candidatus Gottesmaniibacteriota</taxon>
    </lineage>
</organism>